<keyword evidence="7 8" id="KW-0501">Molybdenum cofactor biosynthesis</keyword>
<feature type="binding site" evidence="8">
    <location>
        <position position="18"/>
    </location>
    <ligand>
        <name>GTP</name>
        <dbReference type="ChEBI" id="CHEBI:37565"/>
    </ligand>
</feature>
<dbReference type="Proteomes" id="UP000322976">
    <property type="component" value="Unassembled WGS sequence"/>
</dbReference>
<dbReference type="GO" id="GO:0005737">
    <property type="term" value="C:cytoplasm"/>
    <property type="evidence" value="ECO:0007669"/>
    <property type="project" value="UniProtKB-SubCell"/>
</dbReference>
<dbReference type="Gene3D" id="3.90.550.10">
    <property type="entry name" value="Spore Coat Polysaccharide Biosynthesis Protein SpsA, Chain A"/>
    <property type="match status" value="1"/>
</dbReference>
<dbReference type="InterPro" id="IPR025877">
    <property type="entry name" value="MobA-like_NTP_Trfase"/>
</dbReference>
<dbReference type="EC" id="2.7.7.77" evidence="8"/>
<sequence>MAGIILAGGAASRMGMDKALLPWGRTDLLGNSINILKEVFNEIIVVSSKTYPYEVKYVSDIYSNTGPLGGILSGLVASNDLYNFITAVDMPFIDIRLIRYMQKMAEGYDIVVPKNGELLEPLCAIYSKACIDEIDCMIRNGQKKISLLFNKVKTLYIGYNDNICNKYCFFNINNEKDYIEAQKIKDG</sequence>
<evidence type="ECO:0000256" key="5">
    <source>
        <dbReference type="ARBA" id="ARBA00022842"/>
    </source>
</evidence>
<comment type="domain">
    <text evidence="8">The N-terminal domain determines nucleotide recognition and specific binding, while the C-terminal domain determines the specific binding to the target protein.</text>
</comment>
<proteinExistence type="inferred from homology"/>
<gene>
    <name evidence="8" type="primary">mobA</name>
    <name evidence="10" type="ORF">FWJ32_04875</name>
</gene>
<comment type="cofactor">
    <cofactor evidence="8">
        <name>Mg(2+)</name>
        <dbReference type="ChEBI" id="CHEBI:18420"/>
    </cofactor>
</comment>
<keyword evidence="11" id="KW-1185">Reference proteome</keyword>
<dbReference type="GO" id="GO:0061603">
    <property type="term" value="F:molybdenum cofactor guanylyltransferase activity"/>
    <property type="evidence" value="ECO:0007669"/>
    <property type="project" value="UniProtKB-EC"/>
</dbReference>
<evidence type="ECO:0000256" key="3">
    <source>
        <dbReference type="ARBA" id="ARBA00022723"/>
    </source>
</evidence>
<feature type="domain" description="MobA-like NTP transferase" evidence="9">
    <location>
        <begin position="3"/>
        <end position="139"/>
    </location>
</feature>
<dbReference type="PANTHER" id="PTHR19136">
    <property type="entry name" value="MOLYBDENUM COFACTOR GUANYLYLTRANSFERASE"/>
    <property type="match status" value="1"/>
</dbReference>
<dbReference type="HAMAP" id="MF_00316">
    <property type="entry name" value="MobA"/>
    <property type="match status" value="1"/>
</dbReference>
<dbReference type="GO" id="GO:0046872">
    <property type="term" value="F:metal ion binding"/>
    <property type="evidence" value="ECO:0007669"/>
    <property type="project" value="UniProtKB-KW"/>
</dbReference>
<keyword evidence="6 8" id="KW-0342">GTP-binding</keyword>
<evidence type="ECO:0000256" key="6">
    <source>
        <dbReference type="ARBA" id="ARBA00023134"/>
    </source>
</evidence>
<dbReference type="RefSeq" id="WP_149544851.1">
    <property type="nucleotide sequence ID" value="NZ_VTPS01000005.1"/>
</dbReference>
<protein>
    <recommendedName>
        <fullName evidence="8">Probable molybdenum cofactor guanylyltransferase</fullName>
        <shortName evidence="8">MoCo guanylyltransferase</shortName>
        <ecNumber evidence="8">2.7.7.77</ecNumber>
    </recommendedName>
    <alternativeName>
        <fullName evidence="8">GTP:molybdopterin guanylyltransferase</fullName>
    </alternativeName>
    <alternativeName>
        <fullName evidence="8">Mo-MPT guanylyltransferase</fullName>
    </alternativeName>
    <alternativeName>
        <fullName evidence="8">Molybdopterin guanylyltransferase</fullName>
    </alternativeName>
    <alternativeName>
        <fullName evidence="8">Molybdopterin-guanine dinucleotide synthase</fullName>
        <shortName evidence="8">MGD synthase</shortName>
    </alternativeName>
</protein>
<dbReference type="SUPFAM" id="SSF53448">
    <property type="entry name" value="Nucleotide-diphospho-sugar transferases"/>
    <property type="match status" value="1"/>
</dbReference>
<comment type="catalytic activity">
    <reaction evidence="8">
        <text>Mo-molybdopterin + GTP + H(+) = Mo-molybdopterin guanine dinucleotide + diphosphate</text>
        <dbReference type="Rhea" id="RHEA:34243"/>
        <dbReference type="ChEBI" id="CHEBI:15378"/>
        <dbReference type="ChEBI" id="CHEBI:33019"/>
        <dbReference type="ChEBI" id="CHEBI:37565"/>
        <dbReference type="ChEBI" id="CHEBI:71302"/>
        <dbReference type="ChEBI" id="CHEBI:71310"/>
        <dbReference type="EC" id="2.7.7.77"/>
    </reaction>
</comment>
<evidence type="ECO:0000313" key="11">
    <source>
        <dbReference type="Proteomes" id="UP000322976"/>
    </source>
</evidence>
<keyword evidence="4 8" id="KW-0547">Nucleotide-binding</keyword>
<keyword evidence="3 8" id="KW-0479">Metal-binding</keyword>
<keyword evidence="2 8" id="KW-0808">Transferase</keyword>
<comment type="function">
    <text evidence="8">Transfers a GMP moiety from GTP to Mo-molybdopterin (Mo-MPT) cofactor (Moco or molybdenum cofactor) to form Mo-molybdopterin guanine dinucleotide (Mo-MGD) cofactor.</text>
</comment>
<comment type="caution">
    <text evidence="10">The sequence shown here is derived from an EMBL/GenBank/DDBJ whole genome shotgun (WGS) entry which is preliminary data.</text>
</comment>
<feature type="binding site" evidence="8">
    <location>
        <position position="60"/>
    </location>
    <ligand>
        <name>GTP</name>
        <dbReference type="ChEBI" id="CHEBI:37565"/>
    </ligand>
</feature>
<evidence type="ECO:0000256" key="1">
    <source>
        <dbReference type="ARBA" id="ARBA00022490"/>
    </source>
</evidence>
<dbReference type="CDD" id="cd02503">
    <property type="entry name" value="MobA"/>
    <property type="match status" value="1"/>
</dbReference>
<dbReference type="EMBL" id="VTPS01000005">
    <property type="protein sequence ID" value="TZE82611.1"/>
    <property type="molecule type" value="Genomic_DNA"/>
</dbReference>
<dbReference type="InterPro" id="IPR013482">
    <property type="entry name" value="Molybde_CF_guanTrfase"/>
</dbReference>
<evidence type="ECO:0000313" key="10">
    <source>
        <dbReference type="EMBL" id="TZE82611.1"/>
    </source>
</evidence>
<evidence type="ECO:0000256" key="7">
    <source>
        <dbReference type="ARBA" id="ARBA00023150"/>
    </source>
</evidence>
<evidence type="ECO:0000256" key="2">
    <source>
        <dbReference type="ARBA" id="ARBA00022679"/>
    </source>
</evidence>
<name>A0A5D8QDK9_9THEO</name>
<feature type="binding site" evidence="8">
    <location>
        <position position="89"/>
    </location>
    <ligand>
        <name>Mg(2+)</name>
        <dbReference type="ChEBI" id="CHEBI:18420"/>
    </ligand>
</feature>
<dbReference type="InterPro" id="IPR029044">
    <property type="entry name" value="Nucleotide-diphossugar_trans"/>
</dbReference>
<evidence type="ECO:0000256" key="4">
    <source>
        <dbReference type="ARBA" id="ARBA00022741"/>
    </source>
</evidence>
<evidence type="ECO:0000256" key="8">
    <source>
        <dbReference type="HAMAP-Rule" id="MF_00316"/>
    </source>
</evidence>
<dbReference type="GO" id="GO:1902758">
    <property type="term" value="P:bis(molybdopterin guanine dinucleotide)molybdenum biosynthetic process"/>
    <property type="evidence" value="ECO:0007669"/>
    <property type="project" value="TreeGrafter"/>
</dbReference>
<dbReference type="GO" id="GO:0005525">
    <property type="term" value="F:GTP binding"/>
    <property type="evidence" value="ECO:0007669"/>
    <property type="project" value="UniProtKB-UniRule"/>
</dbReference>
<keyword evidence="5 8" id="KW-0460">Magnesium</keyword>
<keyword evidence="1 8" id="KW-0963">Cytoplasm</keyword>
<dbReference type="Pfam" id="PF12804">
    <property type="entry name" value="NTP_transf_3"/>
    <property type="match status" value="1"/>
</dbReference>
<organism evidence="10 11">
    <name type="scientific">Calorimonas adulescens</name>
    <dbReference type="NCBI Taxonomy" id="2606906"/>
    <lineage>
        <taxon>Bacteria</taxon>
        <taxon>Bacillati</taxon>
        <taxon>Bacillota</taxon>
        <taxon>Clostridia</taxon>
        <taxon>Thermoanaerobacterales</taxon>
        <taxon>Thermoanaerobacteraceae</taxon>
        <taxon>Calorimonas</taxon>
    </lineage>
</organism>
<dbReference type="PANTHER" id="PTHR19136:SF81">
    <property type="entry name" value="MOLYBDENUM COFACTOR GUANYLYLTRANSFERASE"/>
    <property type="match status" value="1"/>
</dbReference>
<keyword evidence="10" id="KW-0548">Nucleotidyltransferase</keyword>
<evidence type="ECO:0000259" key="9">
    <source>
        <dbReference type="Pfam" id="PF12804"/>
    </source>
</evidence>
<accession>A0A5D8QDK9</accession>
<dbReference type="AlphaFoldDB" id="A0A5D8QDK9"/>
<comment type="subcellular location">
    <subcellularLocation>
        <location evidence="8">Cytoplasm</location>
    </subcellularLocation>
</comment>
<comment type="similarity">
    <text evidence="8">Belongs to the MobA family.</text>
</comment>
<reference evidence="10 11" key="1">
    <citation type="submission" date="2019-08" db="EMBL/GenBank/DDBJ databases">
        <title>Calorimonas adulescens gen. nov., sp. nov., an anaerobic thermophilic bacterium from Sakhalin hot spring.</title>
        <authorList>
            <person name="Khomyakova M.A."/>
            <person name="Merkel A.Y."/>
            <person name="Novikov A."/>
            <person name="Bonch-Osmolovskaya E.A."/>
            <person name="Slobodkin A.I."/>
        </authorList>
    </citation>
    <scope>NUCLEOTIDE SEQUENCE [LARGE SCALE GENOMIC DNA]</scope>
    <source>
        <strain evidence="10 11">A05MB</strain>
    </source>
</reference>
<feature type="binding site" evidence="8">
    <location>
        <begin position="6"/>
        <end position="8"/>
    </location>
    <ligand>
        <name>GTP</name>
        <dbReference type="ChEBI" id="CHEBI:37565"/>
    </ligand>
</feature>
<comment type="caution">
    <text evidence="8">Lacks conserved residue(s) required for the propagation of feature annotation.</text>
</comment>
<feature type="binding site" evidence="8">
    <location>
        <position position="89"/>
    </location>
    <ligand>
        <name>GTP</name>
        <dbReference type="ChEBI" id="CHEBI:37565"/>
    </ligand>
</feature>